<sequence>MKAVIVEDESYSLDRLIKLLSSFQEIEIVGTAGDGETAIEIINRRKPDVIFLDIELPVFNGFEVVRRLDYNPKVVFITAYDRYAIKAFEINSVDYILKPVEPDRLKNTIQRLKEEKTGINGSVIESLLKSIKSKGYLKHFSIKKGDEIIILPEEEVYYFKAEDKYVFLCSYNGEYFYDATLKELEEKLDPEKFIRIHRSYIVSLDKILKIKKWFLGEYRVELKDKENTTLKISRSYLPEIKKKLHF</sequence>
<dbReference type="PANTHER" id="PTHR37299:SF1">
    <property type="entry name" value="STAGE 0 SPORULATION PROTEIN A HOMOLOG"/>
    <property type="match status" value="1"/>
</dbReference>
<accession>A0A660S6J8</accession>
<dbReference type="GO" id="GO:0000156">
    <property type="term" value="F:phosphorelay response regulator activity"/>
    <property type="evidence" value="ECO:0007669"/>
    <property type="project" value="InterPro"/>
</dbReference>
<evidence type="ECO:0000313" key="5">
    <source>
        <dbReference type="Proteomes" id="UP000282321"/>
    </source>
</evidence>
<dbReference type="Proteomes" id="UP000282321">
    <property type="component" value="Unassembled WGS sequence"/>
</dbReference>
<dbReference type="InterPro" id="IPR046947">
    <property type="entry name" value="LytR-like"/>
</dbReference>
<evidence type="ECO:0000259" key="3">
    <source>
        <dbReference type="PROSITE" id="PS50930"/>
    </source>
</evidence>
<dbReference type="PANTHER" id="PTHR37299">
    <property type="entry name" value="TRANSCRIPTIONAL REGULATOR-RELATED"/>
    <property type="match status" value="1"/>
</dbReference>
<dbReference type="InterPro" id="IPR007492">
    <property type="entry name" value="LytTR_DNA-bd_dom"/>
</dbReference>
<organism evidence="4 5">
    <name type="scientific">candidate division TA06 bacterium</name>
    <dbReference type="NCBI Taxonomy" id="2250710"/>
    <lineage>
        <taxon>Bacteria</taxon>
        <taxon>Bacteria division TA06</taxon>
    </lineage>
</organism>
<feature type="domain" description="Response regulatory" evidence="2">
    <location>
        <begin position="2"/>
        <end position="113"/>
    </location>
</feature>
<evidence type="ECO:0000259" key="2">
    <source>
        <dbReference type="PROSITE" id="PS50110"/>
    </source>
</evidence>
<dbReference type="PROSITE" id="PS50930">
    <property type="entry name" value="HTH_LYTTR"/>
    <property type="match status" value="1"/>
</dbReference>
<dbReference type="Gene3D" id="3.40.50.2300">
    <property type="match status" value="1"/>
</dbReference>
<proteinExistence type="predicted"/>
<dbReference type="AlphaFoldDB" id="A0A660S6J8"/>
<dbReference type="InterPro" id="IPR001789">
    <property type="entry name" value="Sig_transdc_resp-reg_receiver"/>
</dbReference>
<dbReference type="EMBL" id="QNBC01000088">
    <property type="protein sequence ID" value="RKX65476.1"/>
    <property type="molecule type" value="Genomic_DNA"/>
</dbReference>
<keyword evidence="1" id="KW-0597">Phosphoprotein</keyword>
<feature type="modified residue" description="4-aspartylphosphate" evidence="1">
    <location>
        <position position="53"/>
    </location>
</feature>
<reference evidence="4 5" key="1">
    <citation type="submission" date="2018-06" db="EMBL/GenBank/DDBJ databases">
        <title>Extensive metabolic versatility and redundancy in microbially diverse, dynamic hydrothermal sediments.</title>
        <authorList>
            <person name="Dombrowski N."/>
            <person name="Teske A."/>
            <person name="Baker B.J."/>
        </authorList>
    </citation>
    <scope>NUCLEOTIDE SEQUENCE [LARGE SCALE GENOMIC DNA]</scope>
    <source>
        <strain evidence="4">B35_G9</strain>
    </source>
</reference>
<dbReference type="SUPFAM" id="SSF52172">
    <property type="entry name" value="CheY-like"/>
    <property type="match status" value="1"/>
</dbReference>
<evidence type="ECO:0000256" key="1">
    <source>
        <dbReference type="PROSITE-ProRule" id="PRU00169"/>
    </source>
</evidence>
<dbReference type="SMART" id="SM00850">
    <property type="entry name" value="LytTR"/>
    <property type="match status" value="1"/>
</dbReference>
<dbReference type="SMART" id="SM00448">
    <property type="entry name" value="REC"/>
    <property type="match status" value="1"/>
</dbReference>
<evidence type="ECO:0000313" key="4">
    <source>
        <dbReference type="EMBL" id="RKX65476.1"/>
    </source>
</evidence>
<dbReference type="PROSITE" id="PS50110">
    <property type="entry name" value="RESPONSE_REGULATORY"/>
    <property type="match status" value="1"/>
</dbReference>
<protein>
    <submittedName>
        <fullName evidence="4">DNA-binding response regulator</fullName>
    </submittedName>
</protein>
<keyword evidence="4" id="KW-0238">DNA-binding</keyword>
<feature type="domain" description="HTH LytTR-type" evidence="3">
    <location>
        <begin position="140"/>
        <end position="246"/>
    </location>
</feature>
<dbReference type="GO" id="GO:0003677">
    <property type="term" value="F:DNA binding"/>
    <property type="evidence" value="ECO:0007669"/>
    <property type="project" value="UniProtKB-KW"/>
</dbReference>
<comment type="caution">
    <text evidence="4">The sequence shown here is derived from an EMBL/GenBank/DDBJ whole genome shotgun (WGS) entry which is preliminary data.</text>
</comment>
<dbReference type="Pfam" id="PF00072">
    <property type="entry name" value="Response_reg"/>
    <property type="match status" value="1"/>
</dbReference>
<dbReference type="Pfam" id="PF04397">
    <property type="entry name" value="LytTR"/>
    <property type="match status" value="1"/>
</dbReference>
<name>A0A660S6J8_UNCT6</name>
<dbReference type="InterPro" id="IPR011006">
    <property type="entry name" value="CheY-like_superfamily"/>
</dbReference>
<gene>
    <name evidence="4" type="ORF">DRP44_06245</name>
</gene>
<dbReference type="Gene3D" id="2.40.50.1020">
    <property type="entry name" value="LytTr DNA-binding domain"/>
    <property type="match status" value="1"/>
</dbReference>